<dbReference type="GO" id="GO:0005811">
    <property type="term" value="C:lipid droplet"/>
    <property type="evidence" value="ECO:0007669"/>
    <property type="project" value="TreeGrafter"/>
</dbReference>
<name>A0A813MB13_9BILA</name>
<dbReference type="InterPro" id="IPR036291">
    <property type="entry name" value="NAD(P)-bd_dom_sf"/>
</dbReference>
<dbReference type="InterPro" id="IPR002347">
    <property type="entry name" value="SDR_fam"/>
</dbReference>
<dbReference type="OrthoDB" id="10524712at2759"/>
<dbReference type="Pfam" id="PF00106">
    <property type="entry name" value="adh_short"/>
    <property type="match status" value="1"/>
</dbReference>
<dbReference type="Proteomes" id="UP000663879">
    <property type="component" value="Unassembled WGS sequence"/>
</dbReference>
<comment type="caution">
    <text evidence="3">The sequence shown here is derived from an EMBL/GenBank/DDBJ whole genome shotgun (WGS) entry which is preliminary data.</text>
</comment>
<dbReference type="AlphaFoldDB" id="A0A813MB13"/>
<reference evidence="3" key="1">
    <citation type="submission" date="2021-02" db="EMBL/GenBank/DDBJ databases">
        <authorList>
            <person name="Nowell W R."/>
        </authorList>
    </citation>
    <scope>NUCLEOTIDE SEQUENCE</scope>
    <source>
        <strain evidence="3">Ploen Becks lab</strain>
    </source>
</reference>
<protein>
    <submittedName>
        <fullName evidence="3">Uncharacterized protein</fullName>
    </submittedName>
</protein>
<evidence type="ECO:0000313" key="4">
    <source>
        <dbReference type="Proteomes" id="UP000663879"/>
    </source>
</evidence>
<dbReference type="EMBL" id="CAJNOC010000141">
    <property type="protein sequence ID" value="CAF0718668.1"/>
    <property type="molecule type" value="Genomic_DNA"/>
</dbReference>
<dbReference type="PANTHER" id="PTHR24322">
    <property type="entry name" value="PKSB"/>
    <property type="match status" value="1"/>
</dbReference>
<evidence type="ECO:0000256" key="1">
    <source>
        <dbReference type="ARBA" id="ARBA00006484"/>
    </source>
</evidence>
<organism evidence="3 4">
    <name type="scientific">Brachionus calyciflorus</name>
    <dbReference type="NCBI Taxonomy" id="104777"/>
    <lineage>
        <taxon>Eukaryota</taxon>
        <taxon>Metazoa</taxon>
        <taxon>Spiralia</taxon>
        <taxon>Gnathifera</taxon>
        <taxon>Rotifera</taxon>
        <taxon>Eurotatoria</taxon>
        <taxon>Monogononta</taxon>
        <taxon>Pseudotrocha</taxon>
        <taxon>Ploima</taxon>
        <taxon>Brachionidae</taxon>
        <taxon>Brachionus</taxon>
    </lineage>
</organism>
<sequence length="146" mass="16160">MINKNHGHFVTISSNSALIDLPLISSYASFKVAQVKLLETLREELAANGIDGIKTTIVYPSILTGGIANGFEDSYEMTKDVMVTGVQAAKSITHGILKNKDVIYIPKIHRLFSLIKFIFSGRLLGKFVQTKAKINPKFLKLKPKIQ</sequence>
<evidence type="ECO:0000256" key="2">
    <source>
        <dbReference type="ARBA" id="ARBA00023002"/>
    </source>
</evidence>
<proteinExistence type="inferred from homology"/>
<comment type="similarity">
    <text evidence="1">Belongs to the short-chain dehydrogenases/reductases (SDR) family.</text>
</comment>
<dbReference type="SUPFAM" id="SSF51735">
    <property type="entry name" value="NAD(P)-binding Rossmann-fold domains"/>
    <property type="match status" value="1"/>
</dbReference>
<accession>A0A813MB13</accession>
<gene>
    <name evidence="3" type="ORF">OXX778_LOCUS1970</name>
</gene>
<dbReference type="GO" id="GO:0016616">
    <property type="term" value="F:oxidoreductase activity, acting on the CH-OH group of donors, NAD or NADP as acceptor"/>
    <property type="evidence" value="ECO:0007669"/>
    <property type="project" value="TreeGrafter"/>
</dbReference>
<evidence type="ECO:0000313" key="3">
    <source>
        <dbReference type="EMBL" id="CAF0718668.1"/>
    </source>
</evidence>
<keyword evidence="4" id="KW-1185">Reference proteome</keyword>
<dbReference type="PANTHER" id="PTHR24322:SF736">
    <property type="entry name" value="RETINOL DEHYDROGENASE 10"/>
    <property type="match status" value="1"/>
</dbReference>
<dbReference type="Gene3D" id="3.40.50.720">
    <property type="entry name" value="NAD(P)-binding Rossmann-like Domain"/>
    <property type="match status" value="1"/>
</dbReference>
<keyword evidence="2" id="KW-0560">Oxidoreductase</keyword>